<keyword evidence="1" id="KW-0472">Membrane</keyword>
<dbReference type="EMBL" id="OMOD01000024">
    <property type="protein sequence ID" value="SPF33731.1"/>
    <property type="molecule type" value="Genomic_DNA"/>
</dbReference>
<proteinExistence type="predicted"/>
<dbReference type="AlphaFoldDB" id="A0A2U3K243"/>
<reference evidence="3" key="1">
    <citation type="submission" date="2018-02" db="EMBL/GenBank/DDBJ databases">
        <authorList>
            <person name="Hausmann B."/>
        </authorList>
    </citation>
    <scope>NUCLEOTIDE SEQUENCE [LARGE SCALE GENOMIC DNA]</scope>
    <source>
        <strain evidence="3">Peat soil MAG SbA1</strain>
    </source>
</reference>
<evidence type="ECO:0000256" key="1">
    <source>
        <dbReference type="SAM" id="Phobius"/>
    </source>
</evidence>
<accession>A0A2U3K243</accession>
<protein>
    <submittedName>
        <fullName evidence="2">Uncharacterized protein</fullName>
    </submittedName>
</protein>
<dbReference type="Proteomes" id="UP000238701">
    <property type="component" value="Unassembled WGS sequence"/>
</dbReference>
<organism evidence="2 3">
    <name type="scientific">Candidatus Sulfotelmatobacter kueseliae</name>
    <dbReference type="NCBI Taxonomy" id="2042962"/>
    <lineage>
        <taxon>Bacteria</taxon>
        <taxon>Pseudomonadati</taxon>
        <taxon>Acidobacteriota</taxon>
        <taxon>Terriglobia</taxon>
        <taxon>Terriglobales</taxon>
        <taxon>Candidatus Korobacteraceae</taxon>
        <taxon>Candidatus Sulfotelmatobacter</taxon>
    </lineage>
</organism>
<gene>
    <name evidence="2" type="ORF">SBA1_120085</name>
</gene>
<sequence>MLGAGTLAGRFAVRANVGGCIIFIFFAVAPFRMPCFLEPDVGLMFRIDLLTDVSMITGTCDFDHRSGTKSSVSKYSTKIALWITSALRCRARNCSRT</sequence>
<keyword evidence="1" id="KW-0812">Transmembrane</keyword>
<keyword evidence="1" id="KW-1133">Transmembrane helix</keyword>
<name>A0A2U3K243_9BACT</name>
<feature type="transmembrane region" description="Helical" evidence="1">
    <location>
        <begin position="12"/>
        <end position="31"/>
    </location>
</feature>
<evidence type="ECO:0000313" key="2">
    <source>
        <dbReference type="EMBL" id="SPF33731.1"/>
    </source>
</evidence>
<evidence type="ECO:0000313" key="3">
    <source>
        <dbReference type="Proteomes" id="UP000238701"/>
    </source>
</evidence>